<comment type="caution">
    <text evidence="4">The sequence shown here is derived from an EMBL/GenBank/DDBJ whole genome shotgun (WGS) entry which is preliminary data.</text>
</comment>
<dbReference type="Gene3D" id="3.55.50.30">
    <property type="match status" value="1"/>
</dbReference>
<accession>A0A6N8JIU7</accession>
<feature type="domain" description="FecR protein" evidence="2">
    <location>
        <begin position="106"/>
        <end position="199"/>
    </location>
</feature>
<evidence type="ECO:0000256" key="1">
    <source>
        <dbReference type="SAM" id="Phobius"/>
    </source>
</evidence>
<dbReference type="RefSeq" id="WP_157303680.1">
    <property type="nucleotide sequence ID" value="NZ_BAAAZB010000005.1"/>
</dbReference>
<dbReference type="InterPro" id="IPR032508">
    <property type="entry name" value="FecR_C"/>
</dbReference>
<dbReference type="Pfam" id="PF16344">
    <property type="entry name" value="FecR_C"/>
    <property type="match status" value="1"/>
</dbReference>
<dbReference type="GO" id="GO:0016989">
    <property type="term" value="F:sigma factor antagonist activity"/>
    <property type="evidence" value="ECO:0007669"/>
    <property type="project" value="TreeGrafter"/>
</dbReference>
<feature type="transmembrane region" description="Helical" evidence="1">
    <location>
        <begin position="72"/>
        <end position="93"/>
    </location>
</feature>
<evidence type="ECO:0000259" key="2">
    <source>
        <dbReference type="Pfam" id="PF04773"/>
    </source>
</evidence>
<dbReference type="Pfam" id="PF04773">
    <property type="entry name" value="FecR"/>
    <property type="match status" value="1"/>
</dbReference>
<evidence type="ECO:0000259" key="3">
    <source>
        <dbReference type="Pfam" id="PF16344"/>
    </source>
</evidence>
<dbReference type="PANTHER" id="PTHR30273">
    <property type="entry name" value="PERIPLASMIC SIGNAL SENSOR AND SIGMA FACTOR ACTIVATOR FECR-RELATED"/>
    <property type="match status" value="1"/>
</dbReference>
<reference evidence="4 5" key="1">
    <citation type="submission" date="2019-12" db="EMBL/GenBank/DDBJ databases">
        <title>The draft genomic sequence of strain Chitinophaga oryziterrae JCM 16595.</title>
        <authorList>
            <person name="Zhang X."/>
        </authorList>
    </citation>
    <scope>NUCLEOTIDE SEQUENCE [LARGE SCALE GENOMIC DNA]</scope>
    <source>
        <strain evidence="4 5">JCM 16595</strain>
    </source>
</reference>
<keyword evidence="1" id="KW-0812">Transmembrane</keyword>
<keyword evidence="1" id="KW-0472">Membrane</keyword>
<dbReference type="Gene3D" id="2.60.120.1440">
    <property type="match status" value="1"/>
</dbReference>
<gene>
    <name evidence="4" type="ORF">GO495_30160</name>
</gene>
<keyword evidence="1" id="KW-1133">Transmembrane helix</keyword>
<dbReference type="AlphaFoldDB" id="A0A6N8JIU7"/>
<organism evidence="4 5">
    <name type="scientific">Chitinophaga oryziterrae</name>
    <dbReference type="NCBI Taxonomy" id="1031224"/>
    <lineage>
        <taxon>Bacteria</taxon>
        <taxon>Pseudomonadati</taxon>
        <taxon>Bacteroidota</taxon>
        <taxon>Chitinophagia</taxon>
        <taxon>Chitinophagales</taxon>
        <taxon>Chitinophagaceae</taxon>
        <taxon>Chitinophaga</taxon>
    </lineage>
</organism>
<dbReference type="InterPro" id="IPR006860">
    <property type="entry name" value="FecR"/>
</dbReference>
<feature type="domain" description="Protein FecR C-terminal" evidence="3">
    <location>
        <begin position="237"/>
        <end position="293"/>
    </location>
</feature>
<dbReference type="InterPro" id="IPR012373">
    <property type="entry name" value="Ferrdict_sens_TM"/>
</dbReference>
<evidence type="ECO:0000313" key="5">
    <source>
        <dbReference type="Proteomes" id="UP000468388"/>
    </source>
</evidence>
<dbReference type="EMBL" id="WRXO01000013">
    <property type="protein sequence ID" value="MVT44894.1"/>
    <property type="molecule type" value="Genomic_DNA"/>
</dbReference>
<name>A0A6N8JIU7_9BACT</name>
<evidence type="ECO:0000313" key="4">
    <source>
        <dbReference type="EMBL" id="MVT44894.1"/>
    </source>
</evidence>
<protein>
    <submittedName>
        <fullName evidence="4">DUF4974 domain-containing protein</fullName>
    </submittedName>
</protein>
<sequence>MDIRKQLDDFAAGKLTDAEKTALQQALAALTEQERMELFPIDNYIHETFQFPEEEIASALAKIKNNTPKRRILFTVWKYAAIFVLILGSAFLLRKNTTYKKRSLHVPDGNHASLVLSDGTRITINGGSELEFPEKFAGAERVVYLKEGEAYFEIAKNPRQPFIVKTSQLNIKVLGTSFSVRDYNNENHASVSVNSGKIELEGRQLTAGSGSILDKHTRTFTRQDIDTTATTAWIRGEFIFQDATLQQVLQVLQHRYPAHIVVKDPQLLQHRFTATFRNNNIQSIIEQLNLMSNKDNQIIIQ</sequence>
<keyword evidence="5" id="KW-1185">Reference proteome</keyword>
<proteinExistence type="predicted"/>
<dbReference type="PIRSF" id="PIRSF018266">
    <property type="entry name" value="FecR"/>
    <property type="match status" value="1"/>
</dbReference>
<dbReference type="Proteomes" id="UP000468388">
    <property type="component" value="Unassembled WGS sequence"/>
</dbReference>
<dbReference type="PANTHER" id="PTHR30273:SF2">
    <property type="entry name" value="PROTEIN FECR"/>
    <property type="match status" value="1"/>
</dbReference>
<dbReference type="OrthoDB" id="1097132at2"/>